<dbReference type="SUPFAM" id="SSF54909">
    <property type="entry name" value="Dimeric alpha+beta barrel"/>
    <property type="match status" value="1"/>
</dbReference>
<feature type="domain" description="NIPSNAP" evidence="1">
    <location>
        <begin position="3"/>
        <end position="105"/>
    </location>
</feature>
<organism evidence="2">
    <name type="scientific">mine drainage metagenome</name>
    <dbReference type="NCBI Taxonomy" id="410659"/>
    <lineage>
        <taxon>unclassified sequences</taxon>
        <taxon>metagenomes</taxon>
        <taxon>ecological metagenomes</taxon>
    </lineage>
</organism>
<dbReference type="Gene3D" id="3.30.70.100">
    <property type="match status" value="1"/>
</dbReference>
<dbReference type="EMBL" id="MLJW01006400">
    <property type="protein sequence ID" value="OIQ66730.1"/>
    <property type="molecule type" value="Genomic_DNA"/>
</dbReference>
<dbReference type="AlphaFoldDB" id="A0A1J5P699"/>
<evidence type="ECO:0000313" key="2">
    <source>
        <dbReference type="EMBL" id="OIQ66730.1"/>
    </source>
</evidence>
<sequence>MIYEMRIYECVPGKLPDLNKRFSTITLKLWEKHGIRQAGFWTTLIGESNMTLYYMLAWESLAEREQKWNAFAADPEWHAARAKTEENGPIVAKVTNYMLAPTPYSSVQ</sequence>
<comment type="caution">
    <text evidence="2">The sequence shown here is derived from an EMBL/GenBank/DDBJ whole genome shotgun (WGS) entry which is preliminary data.</text>
</comment>
<reference evidence="2" key="1">
    <citation type="submission" date="2016-10" db="EMBL/GenBank/DDBJ databases">
        <title>Sequence of Gallionella enrichment culture.</title>
        <authorList>
            <person name="Poehlein A."/>
            <person name="Muehling M."/>
            <person name="Daniel R."/>
        </authorList>
    </citation>
    <scope>NUCLEOTIDE SEQUENCE</scope>
</reference>
<evidence type="ECO:0000259" key="1">
    <source>
        <dbReference type="Pfam" id="PF07978"/>
    </source>
</evidence>
<dbReference type="InterPro" id="IPR012577">
    <property type="entry name" value="NIPSNAP"/>
</dbReference>
<dbReference type="Pfam" id="PF07978">
    <property type="entry name" value="NIPSNAP"/>
    <property type="match status" value="1"/>
</dbReference>
<protein>
    <recommendedName>
        <fullName evidence="1">NIPSNAP domain-containing protein</fullName>
    </recommendedName>
</protein>
<gene>
    <name evidence="2" type="ORF">GALL_516980</name>
</gene>
<dbReference type="InterPro" id="IPR011008">
    <property type="entry name" value="Dimeric_a/b-barrel"/>
</dbReference>
<proteinExistence type="predicted"/>
<accession>A0A1J5P699</accession>
<name>A0A1J5P699_9ZZZZ</name>